<gene>
    <name evidence="11" type="ordered locus">AXX17_At1g18760</name>
</gene>
<keyword evidence="5 10" id="KW-0732">Signal</keyword>
<evidence type="ECO:0000256" key="3">
    <source>
        <dbReference type="ARBA" id="ARBA00022690"/>
    </source>
</evidence>
<dbReference type="InterPro" id="IPR002160">
    <property type="entry name" value="Prot_inh_Kunz-lg"/>
</dbReference>
<protein>
    <submittedName>
        <fullName evidence="11">Uncharacterized protein</fullName>
    </submittedName>
</protein>
<evidence type="ECO:0000256" key="9">
    <source>
        <dbReference type="ARBA" id="ARBA00023157"/>
    </source>
</evidence>
<dbReference type="PROSITE" id="PS00283">
    <property type="entry name" value="SOYBEAN_KUNITZ"/>
    <property type="match status" value="1"/>
</dbReference>
<evidence type="ECO:0000256" key="4">
    <source>
        <dbReference type="ARBA" id="ARBA00022704"/>
    </source>
</evidence>
<dbReference type="PANTHER" id="PTHR33107">
    <property type="entry name" value="KUNITZ TRYPSIN INHIBITOR 2"/>
    <property type="match status" value="1"/>
</dbReference>
<keyword evidence="4" id="KW-0789">Thiol protease inhibitor</keyword>
<name>A0A178W1G5_ARATH</name>
<keyword evidence="6" id="KW-0611">Plant defense</keyword>
<sequence>MSSLFYVFLLLAVFISHRGAITEAAVEPVKDITGKPLLTGFNYYILPVIRGRGGGLTMSNLKTETCPTSVIQDRFEVSQGLPVKFSPYDKSRIIPVSTDVNIKFSPTSIWELANFDETTKQWFISTCGVEGNPGQKTVGNWFKIDKFEKDYKIRFCPTVCNFCKVICRDVGVFVQDGKRRLALSDVPLKVMFKRAY</sequence>
<evidence type="ECO:0000256" key="2">
    <source>
        <dbReference type="ARBA" id="ARBA00005440"/>
    </source>
</evidence>
<comment type="subcellular location">
    <subcellularLocation>
        <location evidence="1">Endoplasmic reticulum</location>
    </subcellularLocation>
</comment>
<keyword evidence="3" id="KW-0646">Protease inhibitor</keyword>
<organism evidence="11 12">
    <name type="scientific">Arabidopsis thaliana</name>
    <name type="common">Mouse-ear cress</name>
    <dbReference type="NCBI Taxonomy" id="3702"/>
    <lineage>
        <taxon>Eukaryota</taxon>
        <taxon>Viridiplantae</taxon>
        <taxon>Streptophyta</taxon>
        <taxon>Embryophyta</taxon>
        <taxon>Tracheophyta</taxon>
        <taxon>Spermatophyta</taxon>
        <taxon>Magnoliopsida</taxon>
        <taxon>eudicotyledons</taxon>
        <taxon>Gunneridae</taxon>
        <taxon>Pentapetalae</taxon>
        <taxon>rosids</taxon>
        <taxon>malvids</taxon>
        <taxon>Brassicales</taxon>
        <taxon>Brassicaceae</taxon>
        <taxon>Camelineae</taxon>
        <taxon>Arabidopsis</taxon>
    </lineage>
</organism>
<dbReference type="GO" id="GO:0009625">
    <property type="term" value="P:response to insect"/>
    <property type="evidence" value="ECO:0007669"/>
    <property type="project" value="UniProtKB-ARBA"/>
</dbReference>
<evidence type="ECO:0000256" key="6">
    <source>
        <dbReference type="ARBA" id="ARBA00022821"/>
    </source>
</evidence>
<proteinExistence type="inferred from homology"/>
<dbReference type="CDD" id="cd23375">
    <property type="entry name" value="beta-trefoil_STI_VvMLP-like"/>
    <property type="match status" value="1"/>
</dbReference>
<evidence type="ECO:0000313" key="12">
    <source>
        <dbReference type="Proteomes" id="UP000078284"/>
    </source>
</evidence>
<evidence type="ECO:0000256" key="5">
    <source>
        <dbReference type="ARBA" id="ARBA00022729"/>
    </source>
</evidence>
<dbReference type="Pfam" id="PF00197">
    <property type="entry name" value="Kunitz_legume"/>
    <property type="match status" value="1"/>
</dbReference>
<evidence type="ECO:0000256" key="7">
    <source>
        <dbReference type="ARBA" id="ARBA00022824"/>
    </source>
</evidence>
<dbReference type="Proteomes" id="UP000078284">
    <property type="component" value="Chromosome 1"/>
</dbReference>
<dbReference type="EMBL" id="LUHQ01000001">
    <property type="protein sequence ID" value="OAP12347.1"/>
    <property type="molecule type" value="Genomic_DNA"/>
</dbReference>
<comment type="similarity">
    <text evidence="2">Belongs to the protease inhibitor I3 (leguminous Kunitz-type inhibitor) family.</text>
</comment>
<feature type="chain" id="PRO_5008095501" evidence="10">
    <location>
        <begin position="25"/>
        <end position="196"/>
    </location>
</feature>
<feature type="signal peptide" evidence="10">
    <location>
        <begin position="1"/>
        <end position="24"/>
    </location>
</feature>
<dbReference type="PRINTS" id="PR00291">
    <property type="entry name" value="KUNITZINHBTR"/>
</dbReference>
<dbReference type="SUPFAM" id="SSF50386">
    <property type="entry name" value="STI-like"/>
    <property type="match status" value="1"/>
</dbReference>
<evidence type="ECO:0000256" key="1">
    <source>
        <dbReference type="ARBA" id="ARBA00004240"/>
    </source>
</evidence>
<dbReference type="GO" id="GO:0005783">
    <property type="term" value="C:endoplasmic reticulum"/>
    <property type="evidence" value="ECO:0007669"/>
    <property type="project" value="UniProtKB-SubCell"/>
</dbReference>
<dbReference type="AlphaFoldDB" id="A0A178W1G5"/>
<dbReference type="Gene3D" id="2.80.10.50">
    <property type="match status" value="1"/>
</dbReference>
<evidence type="ECO:0000313" key="11">
    <source>
        <dbReference type="EMBL" id="OAP12347.1"/>
    </source>
</evidence>
<evidence type="ECO:0000256" key="10">
    <source>
        <dbReference type="SAM" id="SignalP"/>
    </source>
</evidence>
<dbReference type="PANTHER" id="PTHR33107:SF5">
    <property type="entry name" value="KUNITZ TRYPSIN INHIBITOR 5"/>
    <property type="match status" value="1"/>
</dbReference>
<dbReference type="GO" id="GO:0006952">
    <property type="term" value="P:defense response"/>
    <property type="evidence" value="ECO:0007669"/>
    <property type="project" value="UniProtKB-KW"/>
</dbReference>
<dbReference type="InterPro" id="IPR011065">
    <property type="entry name" value="Kunitz_inhibitor_STI-like_sf"/>
</dbReference>
<dbReference type="GO" id="GO:0004869">
    <property type="term" value="F:cysteine-type endopeptidase inhibitor activity"/>
    <property type="evidence" value="ECO:0007669"/>
    <property type="project" value="UniProtKB-KW"/>
</dbReference>
<comment type="caution">
    <text evidence="11">The sequence shown here is derived from an EMBL/GenBank/DDBJ whole genome shotgun (WGS) entry which is preliminary data.</text>
</comment>
<dbReference type="ExpressionAtlas" id="A0A178W1G5">
    <property type="expression patterns" value="baseline and differential"/>
</dbReference>
<accession>A0A178W1G5</accession>
<dbReference type="FunFam" id="2.80.10.50:FF:000113">
    <property type="entry name" value="Kunitz-type serine protease inhibitor DrTI"/>
    <property type="match status" value="1"/>
</dbReference>
<evidence type="ECO:0000256" key="8">
    <source>
        <dbReference type="ARBA" id="ARBA00022900"/>
    </source>
</evidence>
<dbReference type="SMART" id="SM00452">
    <property type="entry name" value="STI"/>
    <property type="match status" value="1"/>
</dbReference>
<keyword evidence="9" id="KW-1015">Disulfide bond</keyword>
<keyword evidence="7" id="KW-0256">Endoplasmic reticulum</keyword>
<keyword evidence="8" id="KW-0722">Serine protease inhibitor</keyword>
<dbReference type="GO" id="GO:0004867">
    <property type="term" value="F:serine-type endopeptidase inhibitor activity"/>
    <property type="evidence" value="ECO:0007669"/>
    <property type="project" value="UniProtKB-KW"/>
</dbReference>
<reference evidence="12" key="1">
    <citation type="journal article" date="2016" name="Proc. Natl. Acad. Sci. U.S.A.">
        <title>Chromosome-level assembly of Arabidopsis thaliana Ler reveals the extent of translocation and inversion polymorphisms.</title>
        <authorList>
            <person name="Zapata L."/>
            <person name="Ding J."/>
            <person name="Willing E.M."/>
            <person name="Hartwig B."/>
            <person name="Bezdan D."/>
            <person name="Jiao W.B."/>
            <person name="Patel V."/>
            <person name="Velikkakam James G."/>
            <person name="Koornneef M."/>
            <person name="Ossowski S."/>
            <person name="Schneeberger K."/>
        </authorList>
    </citation>
    <scope>NUCLEOTIDE SEQUENCE [LARGE SCALE GENOMIC DNA]</scope>
    <source>
        <strain evidence="12">cv. Landsberg erecta</strain>
    </source>
</reference>